<gene>
    <name evidence="1" type="ORF">LTS18_013418</name>
</gene>
<accession>A0ACC3DIA3</accession>
<feature type="non-terminal residue" evidence="1">
    <location>
        <position position="1"/>
    </location>
</feature>
<keyword evidence="2" id="KW-1185">Reference proteome</keyword>
<reference evidence="1" key="1">
    <citation type="submission" date="2024-09" db="EMBL/GenBank/DDBJ databases">
        <title>Black Yeasts Isolated from many extreme environments.</title>
        <authorList>
            <person name="Coleine C."/>
            <person name="Stajich J.E."/>
            <person name="Selbmann L."/>
        </authorList>
    </citation>
    <scope>NUCLEOTIDE SEQUENCE</scope>
    <source>
        <strain evidence="1">CCFEE 5737</strain>
    </source>
</reference>
<comment type="caution">
    <text evidence="1">The sequence shown here is derived from an EMBL/GenBank/DDBJ whole genome shotgun (WGS) entry which is preliminary data.</text>
</comment>
<evidence type="ECO:0000313" key="1">
    <source>
        <dbReference type="EMBL" id="KAK3076287.1"/>
    </source>
</evidence>
<organism evidence="1 2">
    <name type="scientific">Coniosporium uncinatum</name>
    <dbReference type="NCBI Taxonomy" id="93489"/>
    <lineage>
        <taxon>Eukaryota</taxon>
        <taxon>Fungi</taxon>
        <taxon>Dikarya</taxon>
        <taxon>Ascomycota</taxon>
        <taxon>Pezizomycotina</taxon>
        <taxon>Dothideomycetes</taxon>
        <taxon>Dothideomycetes incertae sedis</taxon>
        <taxon>Coniosporium</taxon>
    </lineage>
</organism>
<evidence type="ECO:0000313" key="2">
    <source>
        <dbReference type="Proteomes" id="UP001186974"/>
    </source>
</evidence>
<proteinExistence type="predicted"/>
<sequence length="87" mass="9832">QEHDNFSSYKSHLTCFEKHCSSGMATIKKEDDDGINLHGITSEAEGAFVWPTKFEDLKNEVSKLNQSVISICTVKLKKGNRYQKRPG</sequence>
<name>A0ACC3DIA3_9PEZI</name>
<dbReference type="Proteomes" id="UP001186974">
    <property type="component" value="Unassembled WGS sequence"/>
</dbReference>
<protein>
    <submittedName>
        <fullName evidence="1">Uncharacterized protein</fullName>
    </submittedName>
</protein>
<dbReference type="EMBL" id="JAWDJW010004146">
    <property type="protein sequence ID" value="KAK3076287.1"/>
    <property type="molecule type" value="Genomic_DNA"/>
</dbReference>